<evidence type="ECO:0000259" key="6">
    <source>
        <dbReference type="Pfam" id="PF08281"/>
    </source>
</evidence>
<dbReference type="AlphaFoldDB" id="A0A246WUP8"/>
<dbReference type="InterPro" id="IPR013325">
    <property type="entry name" value="RNA_pol_sigma_r2"/>
</dbReference>
<feature type="compositionally biased region" description="Basic and acidic residues" evidence="5">
    <location>
        <begin position="181"/>
        <end position="193"/>
    </location>
</feature>
<organism evidence="7 8">
    <name type="scientific">Herbaspirillum robiniae</name>
    <dbReference type="NCBI Taxonomy" id="2014887"/>
    <lineage>
        <taxon>Bacteria</taxon>
        <taxon>Pseudomonadati</taxon>
        <taxon>Pseudomonadota</taxon>
        <taxon>Betaproteobacteria</taxon>
        <taxon>Burkholderiales</taxon>
        <taxon>Oxalobacteraceae</taxon>
        <taxon>Herbaspirillum</taxon>
    </lineage>
</organism>
<dbReference type="PANTHER" id="PTHR43133">
    <property type="entry name" value="RNA POLYMERASE ECF-TYPE SIGMA FACTO"/>
    <property type="match status" value="1"/>
</dbReference>
<evidence type="ECO:0000313" key="7">
    <source>
        <dbReference type="EMBL" id="OWY30396.1"/>
    </source>
</evidence>
<keyword evidence="4" id="KW-0804">Transcription</keyword>
<dbReference type="PANTHER" id="PTHR43133:SF63">
    <property type="entry name" value="RNA POLYMERASE SIGMA FACTOR FECI-RELATED"/>
    <property type="match status" value="1"/>
</dbReference>
<protein>
    <submittedName>
        <fullName evidence="7">RNA polymerase subunit sigma</fullName>
    </submittedName>
</protein>
<dbReference type="EMBL" id="NJGU01000002">
    <property type="protein sequence ID" value="OWY30396.1"/>
    <property type="molecule type" value="Genomic_DNA"/>
</dbReference>
<name>A0A246WUP8_9BURK</name>
<evidence type="ECO:0000256" key="3">
    <source>
        <dbReference type="ARBA" id="ARBA00023082"/>
    </source>
</evidence>
<dbReference type="SUPFAM" id="SSF88659">
    <property type="entry name" value="Sigma3 and sigma4 domains of RNA polymerase sigma factors"/>
    <property type="match status" value="1"/>
</dbReference>
<accession>A0A246WUP8</accession>
<feature type="region of interest" description="Disordered" evidence="5">
    <location>
        <begin position="173"/>
        <end position="193"/>
    </location>
</feature>
<keyword evidence="3" id="KW-0731">Sigma factor</keyword>
<dbReference type="Proteomes" id="UP000197596">
    <property type="component" value="Unassembled WGS sequence"/>
</dbReference>
<dbReference type="InterPro" id="IPR013249">
    <property type="entry name" value="RNA_pol_sigma70_r4_t2"/>
</dbReference>
<dbReference type="Gene3D" id="1.10.1740.10">
    <property type="match status" value="1"/>
</dbReference>
<dbReference type="GO" id="GO:0016987">
    <property type="term" value="F:sigma factor activity"/>
    <property type="evidence" value="ECO:0007669"/>
    <property type="project" value="UniProtKB-KW"/>
</dbReference>
<proteinExistence type="inferred from homology"/>
<reference evidence="7 8" key="1">
    <citation type="submission" date="2017-06" db="EMBL/GenBank/DDBJ databases">
        <title>Herbaspirillum phytohormonus sp. nov., isolated from the root nodule of Robinia pseudoacacia in lead-zinc mine.</title>
        <authorList>
            <person name="Fan M."/>
            <person name="Lin Y."/>
        </authorList>
    </citation>
    <scope>NUCLEOTIDE SEQUENCE [LARGE SCALE GENOMIC DNA]</scope>
    <source>
        <strain evidence="7 8">HZ10</strain>
    </source>
</reference>
<dbReference type="GO" id="GO:0006352">
    <property type="term" value="P:DNA-templated transcription initiation"/>
    <property type="evidence" value="ECO:0007669"/>
    <property type="project" value="InterPro"/>
</dbReference>
<dbReference type="InterPro" id="IPR039425">
    <property type="entry name" value="RNA_pol_sigma-70-like"/>
</dbReference>
<gene>
    <name evidence="7" type="ORF">CEJ42_05440</name>
</gene>
<sequence>MTETLKNVLQSLFVTRYEQFRKHLRLRLGSDDLAGDALHETYLRVEKMNPEGAIKYPSAYLFRIALNVAEDQRRGNARILGAAEIDELYDLADELADPARTVDGRSQINALENALAELPWRRRSIVIAARVEEMPHAEIARRFNVSPRTVEKELRAGLEHCCHRLGREFVQRYGPGAGRSDAGKAHEQEQDHE</sequence>
<evidence type="ECO:0000256" key="4">
    <source>
        <dbReference type="ARBA" id="ARBA00023163"/>
    </source>
</evidence>
<evidence type="ECO:0000256" key="1">
    <source>
        <dbReference type="ARBA" id="ARBA00010641"/>
    </source>
</evidence>
<dbReference type="GO" id="GO:0003677">
    <property type="term" value="F:DNA binding"/>
    <property type="evidence" value="ECO:0007669"/>
    <property type="project" value="InterPro"/>
</dbReference>
<dbReference type="SUPFAM" id="SSF88946">
    <property type="entry name" value="Sigma2 domain of RNA polymerase sigma factors"/>
    <property type="match status" value="1"/>
</dbReference>
<dbReference type="RefSeq" id="WP_088750283.1">
    <property type="nucleotide sequence ID" value="NZ_CP193789.1"/>
</dbReference>
<comment type="similarity">
    <text evidence="1">Belongs to the sigma-70 factor family. ECF subfamily.</text>
</comment>
<dbReference type="InterPro" id="IPR036388">
    <property type="entry name" value="WH-like_DNA-bd_sf"/>
</dbReference>
<comment type="caution">
    <text evidence="7">The sequence shown here is derived from an EMBL/GenBank/DDBJ whole genome shotgun (WGS) entry which is preliminary data.</text>
</comment>
<evidence type="ECO:0000313" key="8">
    <source>
        <dbReference type="Proteomes" id="UP000197596"/>
    </source>
</evidence>
<dbReference type="InterPro" id="IPR014284">
    <property type="entry name" value="RNA_pol_sigma-70_dom"/>
</dbReference>
<evidence type="ECO:0000256" key="2">
    <source>
        <dbReference type="ARBA" id="ARBA00023015"/>
    </source>
</evidence>
<dbReference type="NCBIfam" id="TIGR02937">
    <property type="entry name" value="sigma70-ECF"/>
    <property type="match status" value="1"/>
</dbReference>
<dbReference type="Pfam" id="PF08281">
    <property type="entry name" value="Sigma70_r4_2"/>
    <property type="match status" value="1"/>
</dbReference>
<feature type="domain" description="RNA polymerase sigma factor 70 region 4 type 2" evidence="6">
    <location>
        <begin position="109"/>
        <end position="161"/>
    </location>
</feature>
<dbReference type="InterPro" id="IPR013324">
    <property type="entry name" value="RNA_pol_sigma_r3/r4-like"/>
</dbReference>
<evidence type="ECO:0000256" key="5">
    <source>
        <dbReference type="SAM" id="MobiDB-lite"/>
    </source>
</evidence>
<keyword evidence="2" id="KW-0805">Transcription regulation</keyword>
<dbReference type="Gene3D" id="1.10.10.10">
    <property type="entry name" value="Winged helix-like DNA-binding domain superfamily/Winged helix DNA-binding domain"/>
    <property type="match status" value="1"/>
</dbReference>